<reference evidence="2" key="1">
    <citation type="journal article" date="2009" name="Proc. Natl. Acad. Sci. U.S.A.">
        <title>Biogeography of the Sulfolobus islandicus pan-genome.</title>
        <authorList>
            <person name="Reno M.L."/>
            <person name="Held N.L."/>
            <person name="Fields C.J."/>
            <person name="Burke P.V."/>
            <person name="Whitaker R.J."/>
        </authorList>
    </citation>
    <scope>NUCLEOTIDE SEQUENCE [LARGE SCALE GENOMIC DNA]</scope>
    <source>
        <strain evidence="2">L.D.8.5 / Lassen #2</strain>
    </source>
</reference>
<dbReference type="EMBL" id="CP001731">
    <property type="protein sequence ID" value="ADB86804.1"/>
    <property type="molecule type" value="Genomic_DNA"/>
</dbReference>
<gene>
    <name evidence="1" type="ordered locus">LD85_1125</name>
</gene>
<evidence type="ECO:0000313" key="1">
    <source>
        <dbReference type="EMBL" id="ADB86804.1"/>
    </source>
</evidence>
<dbReference type="KEGG" id="sii:LD85_1125"/>
<dbReference type="HOGENOM" id="CLU_3263992_0_0_2"/>
<dbReference type="RefSeq" id="WP_012952723.1">
    <property type="nucleotide sequence ID" value="NC_013769.1"/>
</dbReference>
<evidence type="ECO:0000313" key="2">
    <source>
        <dbReference type="Proteomes" id="UP000001404"/>
    </source>
</evidence>
<dbReference type="Proteomes" id="UP000001404">
    <property type="component" value="Chromosome"/>
</dbReference>
<accession>D2PJ51</accession>
<sequence>MNHPNLDVNHEEKRRNSNDYEKVILDKSIFYIESILYGTGV</sequence>
<proteinExistence type="predicted"/>
<protein>
    <submittedName>
        <fullName evidence="1">Uncharacterized protein</fullName>
    </submittedName>
</protein>
<organism evidence="1 2">
    <name type="scientific">Saccharolobus islandicus (strain L.D.8.5 / Lassen #2)</name>
    <name type="common">Sulfolobus islandicus</name>
    <dbReference type="NCBI Taxonomy" id="425944"/>
    <lineage>
        <taxon>Archaea</taxon>
        <taxon>Thermoproteota</taxon>
        <taxon>Thermoprotei</taxon>
        <taxon>Sulfolobales</taxon>
        <taxon>Sulfolobaceae</taxon>
        <taxon>Saccharolobus</taxon>
    </lineage>
</organism>
<dbReference type="AlphaFoldDB" id="D2PJ51"/>
<name>D2PJ51_SACI9</name>